<dbReference type="InterPro" id="IPR006176">
    <property type="entry name" value="3-OHacyl-CoA_DH_NAD-bd"/>
</dbReference>
<dbReference type="Pfam" id="PF00725">
    <property type="entry name" value="3HCDH"/>
    <property type="match status" value="1"/>
</dbReference>
<dbReference type="Pfam" id="PF02737">
    <property type="entry name" value="3HCDH_N"/>
    <property type="match status" value="1"/>
</dbReference>
<keyword evidence="3" id="KW-0276">Fatty acid metabolism</keyword>
<evidence type="ECO:0000256" key="2">
    <source>
        <dbReference type="ARBA" id="ARBA00007005"/>
    </source>
</evidence>
<accession>A0ABT5B2N3</accession>
<proteinExistence type="inferred from homology"/>
<keyword evidence="9" id="KW-0511">Multifunctional enzyme</keyword>
<evidence type="ECO:0000313" key="14">
    <source>
        <dbReference type="EMBL" id="MDC0668355.1"/>
    </source>
</evidence>
<reference evidence="14 15" key="1">
    <citation type="submission" date="2022-11" db="EMBL/GenBank/DDBJ databases">
        <title>Minimal conservation of predation-associated metabolite biosynthetic gene clusters underscores biosynthetic potential of Myxococcota including descriptions for ten novel species: Archangium lansinium sp. nov., Myxococcus landrumus sp. nov., Nannocystis bai.</title>
        <authorList>
            <person name="Ahearne A."/>
            <person name="Stevens C."/>
            <person name="Dowd S."/>
        </authorList>
    </citation>
    <scope>NUCLEOTIDE SEQUENCE [LARGE SCALE GENOMIC DNA]</scope>
    <source>
        <strain evidence="14 15">NCELM</strain>
    </source>
</reference>
<dbReference type="Gene3D" id="3.40.50.720">
    <property type="entry name" value="NAD(P)-binding Rossmann-like Domain"/>
    <property type="match status" value="1"/>
</dbReference>
<sequence>MSTFREGTEMTSESNTHKSPAIRWTRDDDGIVILTIDDPAASVNTMNDAYTESMAASVARLEAERESIKGVIFTSAKKSFFAGGDLNRLRQYDTGRAAEQTAHIERVKSDLRKLEKFGRPVVAAINGTALGGGLEVALAAHHRVVADVPGCQIGQPEVTLGLLPGGGGITRLVRMLGLQKALTQVILPGTKFGPREALAVGVVDEIVESVDQLIPRAKAWIAANPNAAKPWDKKGFEIPGGSAASPALSSVLPAMAANLRKQLKGAPMPAPRAALAAAVEGSLVDFDTASLIETRYLVSLTTGQVAKNMIGAFFFDLQKINAGASRPAGYPKYQAKKVGVIGAGMMGAAIAYVAAKVGIEVVLKDVTLAGAQKGKGYAVKLEQKALERGKTTQEKMDALLARIKPTDDPKDFAGIDFVIEAVFESVELKHKVFKEIEGFVEPTAVLGSNTSTLPIALLAEGVQRPADFIGIHFFSPVDKMQLVEIVRGKNTSDAVLAKVFDFVLQIRKTPIVVNDARGFFTSRVIGKFINEAVAAVGEGIEPATIEQASLQAGYPAGALQLLDELTITLTQKIRQETRKAEEAQGKTWVPHGAEAVVDRMIDELGRKGRSTGGGFYEYDAAGKRIGIWPGVREAFRSGSKQIPFIDMQERMLFAEAIDTVRCVDDGVLTSTADANIGSIYGIGFPAWTGGVLQYINQYKGGLRGFVARARELAAAYGPHFEPPASLVAKAERGERYE</sequence>
<dbReference type="Proteomes" id="UP001217838">
    <property type="component" value="Unassembled WGS sequence"/>
</dbReference>
<keyword evidence="8" id="KW-0456">Lyase</keyword>
<evidence type="ECO:0000256" key="7">
    <source>
        <dbReference type="ARBA" id="ARBA00023098"/>
    </source>
</evidence>
<dbReference type="InterPro" id="IPR001753">
    <property type="entry name" value="Enoyl-CoA_hydra/iso"/>
</dbReference>
<feature type="domain" description="3-hydroxyacyl-CoA dehydrogenase C-terminal" evidence="12">
    <location>
        <begin position="518"/>
        <end position="618"/>
    </location>
</feature>
<evidence type="ECO:0000313" key="15">
    <source>
        <dbReference type="Proteomes" id="UP001217838"/>
    </source>
</evidence>
<evidence type="ECO:0000259" key="13">
    <source>
        <dbReference type="Pfam" id="PF02737"/>
    </source>
</evidence>
<dbReference type="SUPFAM" id="SSF51735">
    <property type="entry name" value="NAD(P)-binding Rossmann-fold domains"/>
    <property type="match status" value="1"/>
</dbReference>
<keyword evidence="4" id="KW-0442">Lipid degradation</keyword>
<evidence type="ECO:0000256" key="11">
    <source>
        <dbReference type="SAM" id="MobiDB-lite"/>
    </source>
</evidence>
<keyword evidence="5" id="KW-0560">Oxidoreductase</keyword>
<evidence type="ECO:0000256" key="6">
    <source>
        <dbReference type="ARBA" id="ARBA00023027"/>
    </source>
</evidence>
<keyword evidence="15" id="KW-1185">Reference proteome</keyword>
<dbReference type="PANTHER" id="PTHR43612">
    <property type="entry name" value="TRIFUNCTIONAL ENZYME SUBUNIT ALPHA"/>
    <property type="match status" value="1"/>
</dbReference>
<dbReference type="Gene3D" id="1.10.1040.50">
    <property type="match status" value="1"/>
</dbReference>
<comment type="caution">
    <text evidence="14">The sequence shown here is derived from an EMBL/GenBank/DDBJ whole genome shotgun (WGS) entry which is preliminary data.</text>
</comment>
<dbReference type="Gene3D" id="3.90.226.10">
    <property type="entry name" value="2-enoyl-CoA Hydratase, Chain A, domain 1"/>
    <property type="match status" value="1"/>
</dbReference>
<feature type="region of interest" description="Disordered" evidence="11">
    <location>
        <begin position="1"/>
        <end position="22"/>
    </location>
</feature>
<evidence type="ECO:0000259" key="12">
    <source>
        <dbReference type="Pfam" id="PF00725"/>
    </source>
</evidence>
<organism evidence="14 15">
    <name type="scientific">Nannocystis radixulma</name>
    <dbReference type="NCBI Taxonomy" id="2995305"/>
    <lineage>
        <taxon>Bacteria</taxon>
        <taxon>Pseudomonadati</taxon>
        <taxon>Myxococcota</taxon>
        <taxon>Polyangia</taxon>
        <taxon>Nannocystales</taxon>
        <taxon>Nannocystaceae</taxon>
        <taxon>Nannocystis</taxon>
    </lineage>
</organism>
<comment type="pathway">
    <text evidence="1">Lipid metabolism; fatty acid beta-oxidation.</text>
</comment>
<dbReference type="SUPFAM" id="SSF52096">
    <property type="entry name" value="ClpP/crotonase"/>
    <property type="match status" value="1"/>
</dbReference>
<dbReference type="CDD" id="cd06558">
    <property type="entry name" value="crotonase-like"/>
    <property type="match status" value="1"/>
</dbReference>
<dbReference type="EMBL" id="JAQNDN010000004">
    <property type="protein sequence ID" value="MDC0668355.1"/>
    <property type="molecule type" value="Genomic_DNA"/>
</dbReference>
<dbReference type="InterPro" id="IPR050136">
    <property type="entry name" value="FA_oxidation_alpha_subunit"/>
</dbReference>
<protein>
    <submittedName>
        <fullName evidence="14">3-hydroxyacyl-CoA dehydrogenase NAD-binding domain-containing protein</fullName>
    </submittedName>
</protein>
<dbReference type="InterPro" id="IPR008927">
    <property type="entry name" value="6-PGluconate_DH-like_C_sf"/>
</dbReference>
<evidence type="ECO:0000256" key="10">
    <source>
        <dbReference type="ARBA" id="ARBA00049556"/>
    </source>
</evidence>
<evidence type="ECO:0000256" key="4">
    <source>
        <dbReference type="ARBA" id="ARBA00022963"/>
    </source>
</evidence>
<keyword evidence="7" id="KW-0443">Lipid metabolism</keyword>
<evidence type="ECO:0000256" key="3">
    <source>
        <dbReference type="ARBA" id="ARBA00022832"/>
    </source>
</evidence>
<dbReference type="InterPro" id="IPR029045">
    <property type="entry name" value="ClpP/crotonase-like_dom_sf"/>
</dbReference>
<keyword evidence="6" id="KW-0520">NAD</keyword>
<evidence type="ECO:0000256" key="8">
    <source>
        <dbReference type="ARBA" id="ARBA00023239"/>
    </source>
</evidence>
<name>A0ABT5B2N3_9BACT</name>
<gene>
    <name evidence="14" type="ORF">POL58_11420</name>
</gene>
<dbReference type="PANTHER" id="PTHR43612:SF3">
    <property type="entry name" value="TRIFUNCTIONAL ENZYME SUBUNIT ALPHA, MITOCHONDRIAL"/>
    <property type="match status" value="1"/>
</dbReference>
<dbReference type="SUPFAM" id="SSF48179">
    <property type="entry name" value="6-phosphogluconate dehydrogenase C-terminal domain-like"/>
    <property type="match status" value="2"/>
</dbReference>
<comment type="catalytic activity">
    <reaction evidence="10">
        <text>a (3S)-3-hydroxyacyl-CoA + NAD(+) = a 3-oxoacyl-CoA + NADH + H(+)</text>
        <dbReference type="Rhea" id="RHEA:22432"/>
        <dbReference type="ChEBI" id="CHEBI:15378"/>
        <dbReference type="ChEBI" id="CHEBI:57318"/>
        <dbReference type="ChEBI" id="CHEBI:57540"/>
        <dbReference type="ChEBI" id="CHEBI:57945"/>
        <dbReference type="ChEBI" id="CHEBI:90726"/>
        <dbReference type="EC" id="1.1.1.35"/>
    </reaction>
</comment>
<evidence type="ECO:0000256" key="9">
    <source>
        <dbReference type="ARBA" id="ARBA00023268"/>
    </source>
</evidence>
<dbReference type="Pfam" id="PF00378">
    <property type="entry name" value="ECH_1"/>
    <property type="match status" value="1"/>
</dbReference>
<evidence type="ECO:0000256" key="1">
    <source>
        <dbReference type="ARBA" id="ARBA00005005"/>
    </source>
</evidence>
<feature type="domain" description="3-hydroxyacyl-CoA dehydrogenase NAD binding" evidence="13">
    <location>
        <begin position="337"/>
        <end position="515"/>
    </location>
</feature>
<dbReference type="InterPro" id="IPR006108">
    <property type="entry name" value="3HC_DH_C"/>
</dbReference>
<feature type="compositionally biased region" description="Polar residues" evidence="11">
    <location>
        <begin position="1"/>
        <end position="18"/>
    </location>
</feature>
<dbReference type="InterPro" id="IPR036291">
    <property type="entry name" value="NAD(P)-bd_dom_sf"/>
</dbReference>
<comment type="similarity">
    <text evidence="2">In the central section; belongs to the 3-hydroxyacyl-CoA dehydrogenase family.</text>
</comment>
<evidence type="ECO:0000256" key="5">
    <source>
        <dbReference type="ARBA" id="ARBA00023002"/>
    </source>
</evidence>